<dbReference type="EMBL" id="BMLG01000013">
    <property type="protein sequence ID" value="GGM36358.1"/>
    <property type="molecule type" value="Genomic_DNA"/>
</dbReference>
<reference evidence="1" key="1">
    <citation type="journal article" date="2014" name="Int. J. Syst. Evol. Microbiol.">
        <title>Complete genome sequence of Corynebacterium casei LMG S-19264T (=DSM 44701T), isolated from a smear-ripened cheese.</title>
        <authorList>
            <consortium name="US DOE Joint Genome Institute (JGI-PGF)"/>
            <person name="Walter F."/>
            <person name="Albersmeier A."/>
            <person name="Kalinowski J."/>
            <person name="Ruckert C."/>
        </authorList>
    </citation>
    <scope>NUCLEOTIDE SEQUENCE</scope>
    <source>
        <strain evidence="1">CGMCC 1.6333</strain>
    </source>
</reference>
<dbReference type="AlphaFoldDB" id="A0A917TTB4"/>
<sequence length="119" mass="13787">METIDQLKVQQELERYLDKDVYVHMETTNGAYASHHNENAFNVGVFIRNAKVRYHQAKIMGDARSYRIGLKTENGWIYAEGVREYEIDEEGRLLIAGHDLEGRLLVTLEISKTPFKNES</sequence>
<dbReference type="InterPro" id="IPR014934">
    <property type="entry name" value="DUF1806"/>
</dbReference>
<evidence type="ECO:0000313" key="2">
    <source>
        <dbReference type="Proteomes" id="UP000618460"/>
    </source>
</evidence>
<gene>
    <name evidence="1" type="ORF">GCM10011351_23070</name>
</gene>
<organism evidence="1 2">
    <name type="scientific">Paraliobacillus quinghaiensis</name>
    <dbReference type="NCBI Taxonomy" id="470815"/>
    <lineage>
        <taxon>Bacteria</taxon>
        <taxon>Bacillati</taxon>
        <taxon>Bacillota</taxon>
        <taxon>Bacilli</taxon>
        <taxon>Bacillales</taxon>
        <taxon>Bacillaceae</taxon>
        <taxon>Paraliobacillus</taxon>
    </lineage>
</organism>
<keyword evidence="2" id="KW-1185">Reference proteome</keyword>
<dbReference type="SUPFAM" id="SSF89442">
    <property type="entry name" value="Hypothetical protein YojF"/>
    <property type="match status" value="1"/>
</dbReference>
<dbReference type="InterPro" id="IPR036492">
    <property type="entry name" value="YojF_sf"/>
</dbReference>
<proteinExistence type="predicted"/>
<reference evidence="1" key="2">
    <citation type="submission" date="2020-09" db="EMBL/GenBank/DDBJ databases">
        <authorList>
            <person name="Sun Q."/>
            <person name="Zhou Y."/>
        </authorList>
    </citation>
    <scope>NUCLEOTIDE SEQUENCE</scope>
    <source>
        <strain evidence="1">CGMCC 1.6333</strain>
    </source>
</reference>
<dbReference type="Pfam" id="PF08830">
    <property type="entry name" value="DUF1806"/>
    <property type="match status" value="1"/>
</dbReference>
<dbReference type="OrthoDB" id="2352913at2"/>
<dbReference type="Proteomes" id="UP000618460">
    <property type="component" value="Unassembled WGS sequence"/>
</dbReference>
<evidence type="ECO:0008006" key="3">
    <source>
        <dbReference type="Google" id="ProtNLM"/>
    </source>
</evidence>
<name>A0A917TTB4_9BACI</name>
<accession>A0A917TTB4</accession>
<dbReference type="Gene3D" id="2.70.180.10">
    <property type="entry name" value="Hypothetical protein YojF"/>
    <property type="match status" value="1"/>
</dbReference>
<protein>
    <recommendedName>
        <fullName evidence="3">DUF1806 family protein</fullName>
    </recommendedName>
</protein>
<dbReference type="RefSeq" id="WP_117155943.1">
    <property type="nucleotide sequence ID" value="NZ_BMLG01000013.1"/>
</dbReference>
<comment type="caution">
    <text evidence="1">The sequence shown here is derived from an EMBL/GenBank/DDBJ whole genome shotgun (WGS) entry which is preliminary data.</text>
</comment>
<evidence type="ECO:0000313" key="1">
    <source>
        <dbReference type="EMBL" id="GGM36358.1"/>
    </source>
</evidence>